<dbReference type="AlphaFoldDB" id="A0AAD6XL93"/>
<name>A0AAD6XL93_9AGAR</name>
<evidence type="ECO:0000313" key="1">
    <source>
        <dbReference type="EMBL" id="KAJ7086373.1"/>
    </source>
</evidence>
<sequence length="385" mass="43103">MPCPSKLQAFSDELLPFPERDTYIVFSIDLVATVESLNDPELTLCCQLMASKKYVALVTDCPGWMLSHTAYRQLRLHLLAPGPPQDLPEKFHESSMSVPVAPSTLPHPLGRVPLPPSHPLPWADCYHSFSAVVTVRARRAWTTAPAPWNYDQTECSLYRGMLQIDRARSQAAREAHAAGLPRLPPAPQHIIQETKDWGFDRDPFVAPDFPRQIFYRCQFPGVPQGELIEKMYERAHPGESPCACDACLDESRNSSAEDVASGPDLDSAQAFLGLLLTEPAEDPSSLPIINVSYDLRDVPVVNDPSEFFMELELLTQLQRMSKQRASAAGGRDEMLADDSKAVKKTAIPNLISRAQFRLTKSFRRIKRRGESVLRRIFHMLPLSCL</sequence>
<gene>
    <name evidence="1" type="ORF">B0H15DRAFT_844395</name>
</gene>
<protein>
    <submittedName>
        <fullName evidence="1">Uncharacterized protein</fullName>
    </submittedName>
</protein>
<keyword evidence="2" id="KW-1185">Reference proteome</keyword>
<reference evidence="1" key="1">
    <citation type="submission" date="2023-03" db="EMBL/GenBank/DDBJ databases">
        <title>Massive genome expansion in bonnet fungi (Mycena s.s.) driven by repeated elements and novel gene families across ecological guilds.</title>
        <authorList>
            <consortium name="Lawrence Berkeley National Laboratory"/>
            <person name="Harder C.B."/>
            <person name="Miyauchi S."/>
            <person name="Viragh M."/>
            <person name="Kuo A."/>
            <person name="Thoen E."/>
            <person name="Andreopoulos B."/>
            <person name="Lu D."/>
            <person name="Skrede I."/>
            <person name="Drula E."/>
            <person name="Henrissat B."/>
            <person name="Morin E."/>
            <person name="Kohler A."/>
            <person name="Barry K."/>
            <person name="LaButti K."/>
            <person name="Morin E."/>
            <person name="Salamov A."/>
            <person name="Lipzen A."/>
            <person name="Mereny Z."/>
            <person name="Hegedus B."/>
            <person name="Baldrian P."/>
            <person name="Stursova M."/>
            <person name="Weitz H."/>
            <person name="Taylor A."/>
            <person name="Grigoriev I.V."/>
            <person name="Nagy L.G."/>
            <person name="Martin F."/>
            <person name="Kauserud H."/>
        </authorList>
    </citation>
    <scope>NUCLEOTIDE SEQUENCE</scope>
    <source>
        <strain evidence="1">CBHHK173m</strain>
    </source>
</reference>
<dbReference type="EMBL" id="JARJCN010000031">
    <property type="protein sequence ID" value="KAJ7086373.1"/>
    <property type="molecule type" value="Genomic_DNA"/>
</dbReference>
<accession>A0AAD6XL93</accession>
<evidence type="ECO:0000313" key="2">
    <source>
        <dbReference type="Proteomes" id="UP001222325"/>
    </source>
</evidence>
<dbReference type="Proteomes" id="UP001222325">
    <property type="component" value="Unassembled WGS sequence"/>
</dbReference>
<comment type="caution">
    <text evidence="1">The sequence shown here is derived from an EMBL/GenBank/DDBJ whole genome shotgun (WGS) entry which is preliminary data.</text>
</comment>
<organism evidence="1 2">
    <name type="scientific">Mycena belliarum</name>
    <dbReference type="NCBI Taxonomy" id="1033014"/>
    <lineage>
        <taxon>Eukaryota</taxon>
        <taxon>Fungi</taxon>
        <taxon>Dikarya</taxon>
        <taxon>Basidiomycota</taxon>
        <taxon>Agaricomycotina</taxon>
        <taxon>Agaricomycetes</taxon>
        <taxon>Agaricomycetidae</taxon>
        <taxon>Agaricales</taxon>
        <taxon>Marasmiineae</taxon>
        <taxon>Mycenaceae</taxon>
        <taxon>Mycena</taxon>
    </lineage>
</organism>
<proteinExistence type="predicted"/>